<evidence type="ECO:0000313" key="3">
    <source>
        <dbReference type="EMBL" id="UUX49964.1"/>
    </source>
</evidence>
<dbReference type="KEGG" id="naci:NUH88_21570"/>
<dbReference type="AlphaFoldDB" id="A0A9J7AUH3"/>
<dbReference type="RefSeq" id="WP_257768894.1">
    <property type="nucleotide sequence ID" value="NZ_CP102480.1"/>
</dbReference>
<dbReference type="Proteomes" id="UP001060336">
    <property type="component" value="Chromosome"/>
</dbReference>
<dbReference type="PANTHER" id="PTHR13847:SF281">
    <property type="entry name" value="FAD DEPENDENT OXIDOREDUCTASE DOMAIN-CONTAINING PROTEIN"/>
    <property type="match status" value="1"/>
</dbReference>
<evidence type="ECO:0000259" key="2">
    <source>
        <dbReference type="Pfam" id="PF01266"/>
    </source>
</evidence>
<dbReference type="Pfam" id="PF01266">
    <property type="entry name" value="DAO"/>
    <property type="match status" value="1"/>
</dbReference>
<evidence type="ECO:0000256" key="1">
    <source>
        <dbReference type="ARBA" id="ARBA00023002"/>
    </source>
</evidence>
<evidence type="ECO:0000313" key="4">
    <source>
        <dbReference type="Proteomes" id="UP001060336"/>
    </source>
</evidence>
<dbReference type="SUPFAM" id="SSF51905">
    <property type="entry name" value="FAD/NAD(P)-binding domain"/>
    <property type="match status" value="1"/>
</dbReference>
<name>A0A9J7AUH3_9PROT</name>
<gene>
    <name evidence="3" type="ORF">NUH88_21570</name>
</gene>
<dbReference type="Gene3D" id="3.50.50.60">
    <property type="entry name" value="FAD/NAD(P)-binding domain"/>
    <property type="match status" value="1"/>
</dbReference>
<keyword evidence="4" id="KW-1185">Reference proteome</keyword>
<dbReference type="GO" id="GO:0016491">
    <property type="term" value="F:oxidoreductase activity"/>
    <property type="evidence" value="ECO:0007669"/>
    <property type="project" value="UniProtKB-KW"/>
</dbReference>
<accession>A0A9J7AUH3</accession>
<sequence>MQQNIFTENFTTDPYWWTETSRPDVGWTDLPGQVDVAVVGSGYTGLSAALELARAGRLVLVFDAEDAGWGCSTRNGGQISRSIKPGYEELTRRYGSNTAFGIIREGANALDWITDFVAAEKIDCDFAVPGKFTAAHNPAQFEKMARAAENQPEGLEEPLRVVTQAEQHAEIGTDAYYGGVVNESTASLDPAKFHAGLLARVREASVQIATHCPVTEIEQSAPGFVVKTPRGPVRARNVLVASNGYVGPESGWQRRRVIPIGSYIIATEALPKEQMDRLLPTDRMLGDSRKVVYYYRASPDRSRILFGGRVSAGETDPLKSAPLLRRDLAGIFPELADVRVSHSWMGFVAYTFDTLAHVGCNENVHFAMGYCGSGVSMSGYLGMRAAQQILGLKEGSTAFDGIGFPTRPFYTGRPWFLAASVAYYRWRDGLNR</sequence>
<proteinExistence type="predicted"/>
<dbReference type="EMBL" id="CP102480">
    <property type="protein sequence ID" value="UUX49964.1"/>
    <property type="molecule type" value="Genomic_DNA"/>
</dbReference>
<organism evidence="3 4">
    <name type="scientific">Nisaea acidiphila</name>
    <dbReference type="NCBI Taxonomy" id="1862145"/>
    <lineage>
        <taxon>Bacteria</taxon>
        <taxon>Pseudomonadati</taxon>
        <taxon>Pseudomonadota</taxon>
        <taxon>Alphaproteobacteria</taxon>
        <taxon>Rhodospirillales</taxon>
        <taxon>Thalassobaculaceae</taxon>
        <taxon>Nisaea</taxon>
    </lineage>
</organism>
<dbReference type="GO" id="GO:0005737">
    <property type="term" value="C:cytoplasm"/>
    <property type="evidence" value="ECO:0007669"/>
    <property type="project" value="TreeGrafter"/>
</dbReference>
<feature type="domain" description="FAD dependent oxidoreductase" evidence="2">
    <location>
        <begin position="35"/>
        <end position="387"/>
    </location>
</feature>
<dbReference type="PANTHER" id="PTHR13847">
    <property type="entry name" value="SARCOSINE DEHYDROGENASE-RELATED"/>
    <property type="match status" value="1"/>
</dbReference>
<dbReference type="PRINTS" id="PR00411">
    <property type="entry name" value="PNDRDTASEI"/>
</dbReference>
<dbReference type="InterPro" id="IPR036188">
    <property type="entry name" value="FAD/NAD-bd_sf"/>
</dbReference>
<dbReference type="InterPro" id="IPR006076">
    <property type="entry name" value="FAD-dep_OxRdtase"/>
</dbReference>
<protein>
    <submittedName>
        <fullName evidence="3">FAD-binding oxidoreductase</fullName>
    </submittedName>
</protein>
<reference evidence="3" key="1">
    <citation type="submission" date="2022-08" db="EMBL/GenBank/DDBJ databases">
        <title>Nisaea acidiphila sp. nov., isolated from a marine algal debris and emended description of the genus Nisaea Urios et al. 2008.</title>
        <authorList>
            <person name="Kwon K."/>
        </authorList>
    </citation>
    <scope>NUCLEOTIDE SEQUENCE</scope>
    <source>
        <strain evidence="3">MEBiC11861</strain>
    </source>
</reference>
<keyword evidence="1" id="KW-0560">Oxidoreductase</keyword>
<dbReference type="Gene3D" id="3.30.9.10">
    <property type="entry name" value="D-Amino Acid Oxidase, subunit A, domain 2"/>
    <property type="match status" value="1"/>
</dbReference>